<keyword evidence="3" id="KW-1185">Reference proteome</keyword>
<evidence type="ECO:0000256" key="1">
    <source>
        <dbReference type="SAM" id="MobiDB-lite"/>
    </source>
</evidence>
<comment type="caution">
    <text evidence="2">The sequence shown here is derived from an EMBL/GenBank/DDBJ whole genome shotgun (WGS) entry which is preliminary data.</text>
</comment>
<name>A0A9P6XCT0_RHIOR</name>
<protein>
    <submittedName>
        <fullName evidence="2">Uncharacterized protein</fullName>
    </submittedName>
</protein>
<dbReference type="EMBL" id="JAANQT010000479">
    <property type="protein sequence ID" value="KAG1310653.1"/>
    <property type="molecule type" value="Genomic_DNA"/>
</dbReference>
<dbReference type="AlphaFoldDB" id="A0A9P6XCT0"/>
<gene>
    <name evidence="2" type="ORF">G6F64_004400</name>
</gene>
<accession>A0A9P6XCT0</accession>
<evidence type="ECO:0000313" key="3">
    <source>
        <dbReference type="Proteomes" id="UP000716291"/>
    </source>
</evidence>
<sequence>MSFMFIQKEGHGSELVEMDVLSDQPPLSDIIDFEMYLELKPPERGQKVAEIKVKAVVDRSLDKRNIADTEMKSGCSPFQLVYQKQYKILQAIKGLDILKRTTYDWFKKDQEAIIKNKTSRDPVQQEEKNKIGRSEALGEEHKEFLIKKAKTATIMGTISSQDIVNIKIRVSYEENPKKRSYRRAKSKEDSDYDAVGKFILSNRENKETNDEKDVGRGCSVNYVQTDEENAEEDSDDDSDADADELDENQPEDNYTNTYLASIQIQLRGGAELEEV</sequence>
<feature type="compositionally biased region" description="Basic and acidic residues" evidence="1">
    <location>
        <begin position="203"/>
        <end position="215"/>
    </location>
</feature>
<proteinExistence type="predicted"/>
<organism evidence="2 3">
    <name type="scientific">Rhizopus oryzae</name>
    <name type="common">Mucormycosis agent</name>
    <name type="synonym">Rhizopus arrhizus var. delemar</name>
    <dbReference type="NCBI Taxonomy" id="64495"/>
    <lineage>
        <taxon>Eukaryota</taxon>
        <taxon>Fungi</taxon>
        <taxon>Fungi incertae sedis</taxon>
        <taxon>Mucoromycota</taxon>
        <taxon>Mucoromycotina</taxon>
        <taxon>Mucoromycetes</taxon>
        <taxon>Mucorales</taxon>
        <taxon>Mucorineae</taxon>
        <taxon>Rhizopodaceae</taxon>
        <taxon>Rhizopus</taxon>
    </lineage>
</organism>
<feature type="compositionally biased region" description="Acidic residues" evidence="1">
    <location>
        <begin position="225"/>
        <end position="250"/>
    </location>
</feature>
<evidence type="ECO:0000313" key="2">
    <source>
        <dbReference type="EMBL" id="KAG1310653.1"/>
    </source>
</evidence>
<dbReference type="Proteomes" id="UP000716291">
    <property type="component" value="Unassembled WGS sequence"/>
</dbReference>
<reference evidence="2" key="1">
    <citation type="journal article" date="2020" name="Microb. Genom.">
        <title>Genetic diversity of clinical and environmental Mucorales isolates obtained from an investigation of mucormycosis cases among solid organ transplant recipients.</title>
        <authorList>
            <person name="Nguyen M.H."/>
            <person name="Kaul D."/>
            <person name="Muto C."/>
            <person name="Cheng S.J."/>
            <person name="Richter R.A."/>
            <person name="Bruno V.M."/>
            <person name="Liu G."/>
            <person name="Beyhan S."/>
            <person name="Sundermann A.J."/>
            <person name="Mounaud S."/>
            <person name="Pasculle A.W."/>
            <person name="Nierman W.C."/>
            <person name="Driscoll E."/>
            <person name="Cumbie R."/>
            <person name="Clancy C.J."/>
            <person name="Dupont C.L."/>
        </authorList>
    </citation>
    <scope>NUCLEOTIDE SEQUENCE</scope>
    <source>
        <strain evidence="2">GL11</strain>
    </source>
</reference>
<feature type="region of interest" description="Disordered" evidence="1">
    <location>
        <begin position="203"/>
        <end position="257"/>
    </location>
</feature>